<feature type="region of interest" description="Disordered" evidence="1">
    <location>
        <begin position="1"/>
        <end position="143"/>
    </location>
</feature>
<keyword evidence="4" id="KW-1185">Reference proteome</keyword>
<gene>
    <name evidence="3" type="ORF">A7U60_g2679</name>
</gene>
<reference evidence="3" key="1">
    <citation type="submission" date="2016-06" db="EMBL/GenBank/DDBJ databases">
        <title>Draft Genome sequence of the fungus Inonotus baumii.</title>
        <authorList>
            <person name="Zhu H."/>
            <person name="Lin W."/>
        </authorList>
    </citation>
    <scope>NUCLEOTIDE SEQUENCE</scope>
    <source>
        <strain evidence="3">821</strain>
    </source>
</reference>
<dbReference type="OrthoDB" id="10686977at2759"/>
<proteinExistence type="predicted"/>
<keyword evidence="2" id="KW-1133">Transmembrane helix</keyword>
<evidence type="ECO:0000313" key="4">
    <source>
        <dbReference type="Proteomes" id="UP000757232"/>
    </source>
</evidence>
<protein>
    <submittedName>
        <fullName evidence="3">Uncharacterized protein</fullName>
    </submittedName>
</protein>
<keyword evidence="2" id="KW-0472">Membrane</keyword>
<dbReference type="EMBL" id="LNZH02000141">
    <property type="protein sequence ID" value="OCB90120.1"/>
    <property type="molecule type" value="Genomic_DNA"/>
</dbReference>
<evidence type="ECO:0000256" key="1">
    <source>
        <dbReference type="SAM" id="MobiDB-lite"/>
    </source>
</evidence>
<dbReference type="AlphaFoldDB" id="A0A9Q5N7T8"/>
<feature type="compositionally biased region" description="Basic residues" evidence="1">
    <location>
        <begin position="78"/>
        <end position="94"/>
    </location>
</feature>
<evidence type="ECO:0000256" key="2">
    <source>
        <dbReference type="SAM" id="Phobius"/>
    </source>
</evidence>
<evidence type="ECO:0000313" key="3">
    <source>
        <dbReference type="EMBL" id="OCB90120.1"/>
    </source>
</evidence>
<dbReference type="Proteomes" id="UP000757232">
    <property type="component" value="Unassembled WGS sequence"/>
</dbReference>
<keyword evidence="2" id="KW-0812">Transmembrane</keyword>
<name>A0A9Q5N7T8_SANBA</name>
<feature type="compositionally biased region" description="Low complexity" evidence="1">
    <location>
        <begin position="43"/>
        <end position="67"/>
    </location>
</feature>
<organism evidence="3 4">
    <name type="scientific">Sanghuangporus baumii</name>
    <name type="common">Phellinus baumii</name>
    <dbReference type="NCBI Taxonomy" id="108892"/>
    <lineage>
        <taxon>Eukaryota</taxon>
        <taxon>Fungi</taxon>
        <taxon>Dikarya</taxon>
        <taxon>Basidiomycota</taxon>
        <taxon>Agaricomycotina</taxon>
        <taxon>Agaricomycetes</taxon>
        <taxon>Hymenochaetales</taxon>
        <taxon>Hymenochaetaceae</taxon>
        <taxon>Sanghuangporus</taxon>
    </lineage>
</organism>
<sequence length="504" mass="55492">MNTAMKDRSSPFSNSGFGAHTPHSGDVMAENSSDASPLPSVESTGSISSLKSSLSGSSRNSSFSRSLRPFKASSPGSARKRARLLPKANRRGGKNKPIVIRDLSSGGVQGQEVRKNQRKKSHLLTGPGDENCPPVPSESRSGPAETLGELRRVLESLLNQDFNTERKRAKGLFHESNHSAQDHFVEELPWHYDQSIHHDYSVFEPDCTCDPSFKTSGPIPTVHRKRLCATPGTPGKELPSPKFCTSVLSLDRVNLNAKWTKDLEKRPKEIIKLDLYAPFWDILENGPECLPTSHEELHQAEAFSLSGPSELKGQANFIGSHDQQPKKHLRHRHKTPQLSYSDVPTDSFYDRNALASSAILAQTSAAFRPRFVNIAEGSYKGQKLVELFDSVNLAPANDYCGNNNGAAPPVPCELTVKEKRVKQKRHFFARSLDMEAGGVTWDASSFFSPSISGELEAQSSGQSAEMTVETKRLISRFDPILAVTLLLKMVTYPLALVWKIAYGL</sequence>
<feature type="transmembrane region" description="Helical" evidence="2">
    <location>
        <begin position="480"/>
        <end position="501"/>
    </location>
</feature>
<accession>A0A9Q5N7T8</accession>
<comment type="caution">
    <text evidence="3">The sequence shown here is derived from an EMBL/GenBank/DDBJ whole genome shotgun (WGS) entry which is preliminary data.</text>
</comment>